<feature type="zinc finger region" description="C3H1-type" evidence="11">
    <location>
        <begin position="73"/>
        <end position="95"/>
    </location>
</feature>
<evidence type="ECO:0000256" key="10">
    <source>
        <dbReference type="ARBA" id="ARBA00024826"/>
    </source>
</evidence>
<dbReference type="PANTHER" id="PTHR23102:SF24">
    <property type="entry name" value="CLEAVAGE AND POLYADENYLATION SPECIFICITY FACTOR SUBUNIT 4"/>
    <property type="match status" value="1"/>
</dbReference>
<dbReference type="GO" id="GO:0005634">
    <property type="term" value="C:nucleus"/>
    <property type="evidence" value="ECO:0007669"/>
    <property type="project" value="UniProtKB-SubCell"/>
</dbReference>
<dbReference type="PROSITE" id="PS50103">
    <property type="entry name" value="ZF_C3H1"/>
    <property type="match status" value="5"/>
</dbReference>
<sequence length="239" mass="26941">MAVAASPTPTTPSLSQPQPPPLYDFSFLPFLTREYRFGLPPTRPLCKAFSLGHCPLGPTCPDKHTSPHSNNLVCKHWLKGLCKKGDACDYLHEYNIRARAECTTYNRSGYCAALDDCNYLHIDPATKGPSCPHYDRGFCPLGPRCAKKHVRRRLCRFYLAGFCPYGKGCGEGVHARFEEDLPKPMVKVEKSAEELEAERERIREEAERQEMRLYGGDEGGRGRGRGKGRFRGRRGGFDR</sequence>
<feature type="compositionally biased region" description="Basic residues" evidence="13">
    <location>
        <begin position="222"/>
        <end position="239"/>
    </location>
</feature>
<protein>
    <recommendedName>
        <fullName evidence="12">mRNA 3'-end-processing protein</fullName>
    </recommendedName>
</protein>
<evidence type="ECO:0000256" key="1">
    <source>
        <dbReference type="ARBA" id="ARBA00004123"/>
    </source>
</evidence>
<feature type="zinc finger region" description="C3H1-type" evidence="11">
    <location>
        <begin position="96"/>
        <end position="124"/>
    </location>
</feature>
<dbReference type="InterPro" id="IPR036855">
    <property type="entry name" value="Znf_CCCH_sf"/>
</dbReference>
<dbReference type="AlphaFoldDB" id="A0AA39R5V5"/>
<accession>A0AA39R5V5</accession>
<evidence type="ECO:0000313" key="15">
    <source>
        <dbReference type="EMBL" id="KAK0515482.1"/>
    </source>
</evidence>
<organism evidence="15 16">
    <name type="scientific">Cladonia borealis</name>
    <dbReference type="NCBI Taxonomy" id="184061"/>
    <lineage>
        <taxon>Eukaryota</taxon>
        <taxon>Fungi</taxon>
        <taxon>Dikarya</taxon>
        <taxon>Ascomycota</taxon>
        <taxon>Pezizomycotina</taxon>
        <taxon>Lecanoromycetes</taxon>
        <taxon>OSLEUM clade</taxon>
        <taxon>Lecanoromycetidae</taxon>
        <taxon>Lecanorales</taxon>
        <taxon>Lecanorineae</taxon>
        <taxon>Cladoniaceae</taxon>
        <taxon>Cladonia</taxon>
    </lineage>
</organism>
<dbReference type="PANTHER" id="PTHR23102">
    <property type="entry name" value="CLEAVAGE AND POLYADENYLATION SPECIFICITY FACTOR SUBUNIT 4-RELATED"/>
    <property type="match status" value="1"/>
</dbReference>
<comment type="similarity">
    <text evidence="2 12">Belongs to the CPSF4/YTH1 family.</text>
</comment>
<keyword evidence="6 11" id="KW-0863">Zinc-finger</keyword>
<keyword evidence="8 12" id="KW-0694">RNA-binding</keyword>
<evidence type="ECO:0000256" key="2">
    <source>
        <dbReference type="ARBA" id="ARBA00008907"/>
    </source>
</evidence>
<evidence type="ECO:0000256" key="5">
    <source>
        <dbReference type="ARBA" id="ARBA00022737"/>
    </source>
</evidence>
<comment type="caution">
    <text evidence="15">The sequence shown here is derived from an EMBL/GenBank/DDBJ whole genome shotgun (WGS) entry which is preliminary data.</text>
</comment>
<evidence type="ECO:0000256" key="8">
    <source>
        <dbReference type="ARBA" id="ARBA00022884"/>
    </source>
</evidence>
<keyword evidence="4 11" id="KW-0479">Metal-binding</keyword>
<evidence type="ECO:0000256" key="4">
    <source>
        <dbReference type="ARBA" id="ARBA00022723"/>
    </source>
</evidence>
<dbReference type="Gene3D" id="4.10.1000.10">
    <property type="entry name" value="Zinc finger, CCCH-type"/>
    <property type="match status" value="1"/>
</dbReference>
<evidence type="ECO:0000256" key="11">
    <source>
        <dbReference type="PROSITE-ProRule" id="PRU00723"/>
    </source>
</evidence>
<feature type="domain" description="C3H1-type" evidence="14">
    <location>
        <begin position="73"/>
        <end position="95"/>
    </location>
</feature>
<evidence type="ECO:0000256" key="6">
    <source>
        <dbReference type="ARBA" id="ARBA00022771"/>
    </source>
</evidence>
<evidence type="ECO:0000256" key="12">
    <source>
        <dbReference type="RuleBase" id="RU369008"/>
    </source>
</evidence>
<feature type="compositionally biased region" description="Basic and acidic residues" evidence="13">
    <location>
        <begin position="192"/>
        <end position="211"/>
    </location>
</feature>
<keyword evidence="3 12" id="KW-0507">mRNA processing</keyword>
<feature type="domain" description="C3H1-type" evidence="14">
    <location>
        <begin position="154"/>
        <end position="177"/>
    </location>
</feature>
<feature type="zinc finger region" description="C3H1-type" evidence="11">
    <location>
        <begin position="125"/>
        <end position="152"/>
    </location>
</feature>
<dbReference type="GO" id="GO:0003723">
    <property type="term" value="F:RNA binding"/>
    <property type="evidence" value="ECO:0007669"/>
    <property type="project" value="UniProtKB-UniRule"/>
</dbReference>
<evidence type="ECO:0000313" key="16">
    <source>
        <dbReference type="Proteomes" id="UP001166286"/>
    </source>
</evidence>
<dbReference type="GO" id="GO:0031124">
    <property type="term" value="P:mRNA 3'-end processing"/>
    <property type="evidence" value="ECO:0007669"/>
    <property type="project" value="UniProtKB-UniRule"/>
</dbReference>
<feature type="zinc finger region" description="C3H1-type" evidence="11">
    <location>
        <begin position="40"/>
        <end position="67"/>
    </location>
</feature>
<reference evidence="15" key="1">
    <citation type="submission" date="2023-03" db="EMBL/GenBank/DDBJ databases">
        <title>Complete genome of Cladonia borealis.</title>
        <authorList>
            <person name="Park H."/>
        </authorList>
    </citation>
    <scope>NUCLEOTIDE SEQUENCE</scope>
    <source>
        <strain evidence="15">ANT050790</strain>
    </source>
</reference>
<dbReference type="Gene3D" id="3.30.1370.210">
    <property type="match status" value="1"/>
</dbReference>
<proteinExistence type="inferred from homology"/>
<evidence type="ECO:0000256" key="9">
    <source>
        <dbReference type="ARBA" id="ARBA00023242"/>
    </source>
</evidence>
<gene>
    <name evidence="15" type="ORF">JMJ35_001516</name>
</gene>
<keyword evidence="7 11" id="KW-0862">Zinc</keyword>
<evidence type="ECO:0000256" key="13">
    <source>
        <dbReference type="SAM" id="MobiDB-lite"/>
    </source>
</evidence>
<name>A0AA39R5V5_9LECA</name>
<dbReference type="SUPFAM" id="SSF90229">
    <property type="entry name" value="CCCH zinc finger"/>
    <property type="match status" value="1"/>
</dbReference>
<keyword evidence="16" id="KW-1185">Reference proteome</keyword>
<feature type="zinc finger region" description="C3H1-type" evidence="11">
    <location>
        <begin position="154"/>
        <end position="177"/>
    </location>
</feature>
<dbReference type="GO" id="GO:0008270">
    <property type="term" value="F:zinc ion binding"/>
    <property type="evidence" value="ECO:0007669"/>
    <property type="project" value="UniProtKB-KW"/>
</dbReference>
<evidence type="ECO:0000256" key="7">
    <source>
        <dbReference type="ARBA" id="ARBA00022833"/>
    </source>
</evidence>
<dbReference type="EMBL" id="JAFEKC020000003">
    <property type="protein sequence ID" value="KAK0515482.1"/>
    <property type="molecule type" value="Genomic_DNA"/>
</dbReference>
<keyword evidence="9 12" id="KW-0539">Nucleus</keyword>
<feature type="region of interest" description="Disordered" evidence="13">
    <location>
        <begin position="192"/>
        <end position="239"/>
    </location>
</feature>
<evidence type="ECO:0000259" key="14">
    <source>
        <dbReference type="PROSITE" id="PS50103"/>
    </source>
</evidence>
<comment type="function">
    <text evidence="10 12">Component of the cleavage factor I (CF I) involved in pre-mRNA 3'-end processing.</text>
</comment>
<dbReference type="Proteomes" id="UP001166286">
    <property type="component" value="Unassembled WGS sequence"/>
</dbReference>
<evidence type="ECO:0000256" key="3">
    <source>
        <dbReference type="ARBA" id="ARBA00022664"/>
    </source>
</evidence>
<comment type="subcellular location">
    <subcellularLocation>
        <location evidence="1 12">Nucleus</location>
    </subcellularLocation>
</comment>
<feature type="domain" description="C3H1-type" evidence="14">
    <location>
        <begin position="125"/>
        <end position="152"/>
    </location>
</feature>
<feature type="domain" description="C3H1-type" evidence="14">
    <location>
        <begin position="40"/>
        <end position="67"/>
    </location>
</feature>
<feature type="domain" description="C3H1-type" evidence="14">
    <location>
        <begin position="96"/>
        <end position="124"/>
    </location>
</feature>
<dbReference type="SMART" id="SM00356">
    <property type="entry name" value="ZnF_C3H1"/>
    <property type="match status" value="4"/>
</dbReference>
<dbReference type="InterPro" id="IPR045348">
    <property type="entry name" value="CPSF4/Yth1"/>
</dbReference>
<keyword evidence="5 12" id="KW-0677">Repeat</keyword>
<dbReference type="InterPro" id="IPR000571">
    <property type="entry name" value="Znf_CCCH"/>
</dbReference>